<organism evidence="4 5">
    <name type="scientific">Desulfovibrio fairfieldensis</name>
    <dbReference type="NCBI Taxonomy" id="44742"/>
    <lineage>
        <taxon>Bacteria</taxon>
        <taxon>Pseudomonadati</taxon>
        <taxon>Thermodesulfobacteriota</taxon>
        <taxon>Desulfovibrionia</taxon>
        <taxon>Desulfovibrionales</taxon>
        <taxon>Desulfovibrionaceae</taxon>
        <taxon>Desulfovibrio</taxon>
    </lineage>
</organism>
<dbReference type="InterPro" id="IPR051257">
    <property type="entry name" value="Diverse_CBS-Domain"/>
</dbReference>
<dbReference type="STRING" id="44742.AXF13_15150"/>
<dbReference type="InterPro" id="IPR000644">
    <property type="entry name" value="CBS_dom"/>
</dbReference>
<protein>
    <recommendedName>
        <fullName evidence="3">CBS domain-containing protein</fullName>
    </recommendedName>
</protein>
<dbReference type="PANTHER" id="PTHR43080:SF2">
    <property type="entry name" value="CBS DOMAIN-CONTAINING PROTEIN"/>
    <property type="match status" value="1"/>
</dbReference>
<dbReference type="EMBL" id="CP014229">
    <property type="protein sequence ID" value="AMD91359.1"/>
    <property type="molecule type" value="Genomic_DNA"/>
</dbReference>
<evidence type="ECO:0000256" key="2">
    <source>
        <dbReference type="PROSITE-ProRule" id="PRU00703"/>
    </source>
</evidence>
<gene>
    <name evidence="4" type="ORF">AXF13_15150</name>
</gene>
<evidence type="ECO:0000256" key="1">
    <source>
        <dbReference type="ARBA" id="ARBA00023122"/>
    </source>
</evidence>
<feature type="domain" description="CBS" evidence="3">
    <location>
        <begin position="7"/>
        <end position="66"/>
    </location>
</feature>
<dbReference type="InterPro" id="IPR045865">
    <property type="entry name" value="ACT-like_dom_sf"/>
</dbReference>
<dbReference type="RefSeq" id="WP_062254481.1">
    <property type="nucleotide sequence ID" value="NZ_CP014229.1"/>
</dbReference>
<keyword evidence="1 2" id="KW-0129">CBS domain</keyword>
<dbReference type="Gene3D" id="3.10.580.10">
    <property type="entry name" value="CBS-domain"/>
    <property type="match status" value="1"/>
</dbReference>
<dbReference type="SUPFAM" id="SSF55021">
    <property type="entry name" value="ACT-like"/>
    <property type="match status" value="1"/>
</dbReference>
<dbReference type="PANTHER" id="PTHR43080">
    <property type="entry name" value="CBS DOMAIN-CONTAINING PROTEIN CBSX3, MITOCHONDRIAL"/>
    <property type="match status" value="1"/>
</dbReference>
<dbReference type="PROSITE" id="PS51371">
    <property type="entry name" value="CBS"/>
    <property type="match status" value="2"/>
</dbReference>
<reference evidence="5" key="1">
    <citation type="submission" date="2016-02" db="EMBL/GenBank/DDBJ databases">
        <authorList>
            <person name="Holder M.E."/>
            <person name="Ajami N.J."/>
            <person name="Petrosino J.F."/>
        </authorList>
    </citation>
    <scope>NUCLEOTIDE SEQUENCE [LARGE SCALE GENOMIC DNA]</scope>
    <source>
        <strain evidence="5">CCUG 45958</strain>
    </source>
</reference>
<feature type="domain" description="CBS" evidence="3">
    <location>
        <begin position="82"/>
        <end position="140"/>
    </location>
</feature>
<name>A0A0X8JMA8_9BACT</name>
<sequence>MLILDWMKSNVISVPPDASLLQCRKLFKDNHIGRLPVVDADKIVVGLISASDINAFAPQRTTGLEILEVLDILGETPAKQIMTVDPVTINYKGTVEQAAQRMIEKRVACLPVVNDEEKLVGILTEWDIFKALVSISGAAMPEGVEMAFKLENKRGTLREILDLLKEYGVRISTVLSIISDDGMRQVKIRFWSEDAEAENKALEKLKDHAGLRYWARGGEVYLRDKPDFKL</sequence>
<proteinExistence type="predicted"/>
<dbReference type="KEGG" id="dfi:AXF13_15150"/>
<dbReference type="SUPFAM" id="SSF54631">
    <property type="entry name" value="CBS-domain pair"/>
    <property type="match status" value="1"/>
</dbReference>
<evidence type="ECO:0000313" key="4">
    <source>
        <dbReference type="EMBL" id="AMD91359.1"/>
    </source>
</evidence>
<dbReference type="CDD" id="cd04584">
    <property type="entry name" value="CBS_pair_AcuB_like"/>
    <property type="match status" value="1"/>
</dbReference>
<dbReference type="AlphaFoldDB" id="A0A0X8JMA8"/>
<evidence type="ECO:0000313" key="5">
    <source>
        <dbReference type="Proteomes" id="UP000069241"/>
    </source>
</evidence>
<accession>A0A0X8JMA8</accession>
<evidence type="ECO:0000259" key="3">
    <source>
        <dbReference type="PROSITE" id="PS51371"/>
    </source>
</evidence>
<dbReference type="Proteomes" id="UP000069241">
    <property type="component" value="Chromosome"/>
</dbReference>
<dbReference type="SMART" id="SM00116">
    <property type="entry name" value="CBS"/>
    <property type="match status" value="2"/>
</dbReference>
<dbReference type="Pfam" id="PF00571">
    <property type="entry name" value="CBS"/>
    <property type="match status" value="2"/>
</dbReference>
<dbReference type="InterPro" id="IPR046342">
    <property type="entry name" value="CBS_dom_sf"/>
</dbReference>
<keyword evidence="5" id="KW-1185">Reference proteome</keyword>